<evidence type="ECO:0000313" key="3">
    <source>
        <dbReference type="EMBL" id="KAL2095602.1"/>
    </source>
</evidence>
<dbReference type="PANTHER" id="PTHR20859:SF94">
    <property type="entry name" value="CYTOKINE RECEPTOR FAMILY MEMBER B7"/>
    <property type="match status" value="1"/>
</dbReference>
<feature type="transmembrane region" description="Helical" evidence="2">
    <location>
        <begin position="186"/>
        <end position="213"/>
    </location>
</feature>
<organism evidence="3 4">
    <name type="scientific">Coilia grayii</name>
    <name type="common">Gray's grenadier anchovy</name>
    <dbReference type="NCBI Taxonomy" id="363190"/>
    <lineage>
        <taxon>Eukaryota</taxon>
        <taxon>Metazoa</taxon>
        <taxon>Chordata</taxon>
        <taxon>Craniata</taxon>
        <taxon>Vertebrata</taxon>
        <taxon>Euteleostomi</taxon>
        <taxon>Actinopterygii</taxon>
        <taxon>Neopterygii</taxon>
        <taxon>Teleostei</taxon>
        <taxon>Clupei</taxon>
        <taxon>Clupeiformes</taxon>
        <taxon>Clupeoidei</taxon>
        <taxon>Engraulidae</taxon>
        <taxon>Coilinae</taxon>
        <taxon>Coilia</taxon>
    </lineage>
</organism>
<sequence>MVTWQLLEEVPANTKYLVKVARPNDRYVNVTYCENSSLTQCDISDLVTNYTSRYIVWISLVTLHGNCLWSKKKVFSMTESRLLPPILHVAAHSGSVSVKVQSKPKLLKIFKYQVKYTFTLRQAGQNNTTLQEKEITCDAACDPYPEAKFDGLQWGKEYCANVTVEPLSNPTSNSTKQCIYLKPDKFTIITFILIAVSASVVVLMLAGVCFFLCRPAKTPGTLKPLDTKWRPLNINQTPVEVVISHGWFLSRTTPDPTREMSEDKMAILQEEEKRASLDSGVSMVVGSSRGSGGGRRSVDTETQDNPQEDSGCGSLGSSAESESNHGGSGMLPLEEGRTNGHRVDQEEDSGLGLGFASETTGNSYGSDCGSLPDVEFAIGDGYRSQSPSNIVVGNSNDQTTLTLTPAEMHFDMAAPMVGYRPSQVNVQYSQAPMDDTRQELPVPSYLRKVQAVEATDLADILCLSRQGSQTGADTMPFIVSFPQLLLNETGEAGGLAKLPLPLTNMELTFG</sequence>
<dbReference type="InterPro" id="IPR036116">
    <property type="entry name" value="FN3_sf"/>
</dbReference>
<keyword evidence="2" id="KW-0472">Membrane</keyword>
<proteinExistence type="predicted"/>
<dbReference type="Gene3D" id="2.60.40.10">
    <property type="entry name" value="Immunoglobulins"/>
    <property type="match status" value="1"/>
</dbReference>
<dbReference type="SUPFAM" id="SSF49265">
    <property type="entry name" value="Fibronectin type III"/>
    <property type="match status" value="1"/>
</dbReference>
<protein>
    <submittedName>
        <fullName evidence="3">Uncharacterized protein</fullName>
    </submittedName>
</protein>
<dbReference type="InterPro" id="IPR050650">
    <property type="entry name" value="Type-II_Cytokine-TF_Rcpt"/>
</dbReference>
<evidence type="ECO:0000256" key="2">
    <source>
        <dbReference type="SAM" id="Phobius"/>
    </source>
</evidence>
<keyword evidence="2" id="KW-0812">Transmembrane</keyword>
<feature type="compositionally biased region" description="Basic and acidic residues" evidence="1">
    <location>
        <begin position="334"/>
        <end position="344"/>
    </location>
</feature>
<dbReference type="EMBL" id="JBHFQA010000007">
    <property type="protein sequence ID" value="KAL2095602.1"/>
    <property type="molecule type" value="Genomic_DNA"/>
</dbReference>
<name>A0ABD1K8Z4_9TELE</name>
<dbReference type="AlphaFoldDB" id="A0ABD1K8Z4"/>
<dbReference type="PANTHER" id="PTHR20859">
    <property type="entry name" value="INTERFERON/INTERLEUKIN RECEPTOR"/>
    <property type="match status" value="1"/>
</dbReference>
<reference evidence="3 4" key="1">
    <citation type="submission" date="2024-09" db="EMBL/GenBank/DDBJ databases">
        <title>A chromosome-level genome assembly of Gray's grenadier anchovy, Coilia grayii.</title>
        <authorList>
            <person name="Fu Z."/>
        </authorList>
    </citation>
    <scope>NUCLEOTIDE SEQUENCE [LARGE SCALE GENOMIC DNA]</scope>
    <source>
        <strain evidence="3">G4</strain>
        <tissue evidence="3">Muscle</tissue>
    </source>
</reference>
<evidence type="ECO:0000256" key="1">
    <source>
        <dbReference type="SAM" id="MobiDB-lite"/>
    </source>
</evidence>
<feature type="compositionally biased region" description="Low complexity" evidence="1">
    <location>
        <begin position="279"/>
        <end position="288"/>
    </location>
</feature>
<dbReference type="Proteomes" id="UP001591681">
    <property type="component" value="Unassembled WGS sequence"/>
</dbReference>
<comment type="caution">
    <text evidence="3">The sequence shown here is derived from an EMBL/GenBank/DDBJ whole genome shotgun (WGS) entry which is preliminary data.</text>
</comment>
<keyword evidence="2" id="KW-1133">Transmembrane helix</keyword>
<gene>
    <name evidence="3" type="ORF">ACEWY4_007750</name>
</gene>
<evidence type="ECO:0000313" key="4">
    <source>
        <dbReference type="Proteomes" id="UP001591681"/>
    </source>
</evidence>
<accession>A0ABD1K8Z4</accession>
<dbReference type="InterPro" id="IPR013783">
    <property type="entry name" value="Ig-like_fold"/>
</dbReference>
<feature type="region of interest" description="Disordered" evidence="1">
    <location>
        <begin position="272"/>
        <end position="358"/>
    </location>
</feature>
<keyword evidence="4" id="KW-1185">Reference proteome</keyword>
<feature type="compositionally biased region" description="Polar residues" evidence="1">
    <location>
        <begin position="315"/>
        <end position="325"/>
    </location>
</feature>